<evidence type="ECO:0000313" key="1">
    <source>
        <dbReference type="EMBL" id="GIX62176.1"/>
    </source>
</evidence>
<comment type="caution">
    <text evidence="1">The sequence shown here is derived from an EMBL/GenBank/DDBJ whole genome shotgun (WGS) entry which is preliminary data.</text>
</comment>
<reference evidence="1 2" key="1">
    <citation type="submission" date="2021-06" db="EMBL/GenBank/DDBJ databases">
        <title>Genome sequence of Babesia caballi.</title>
        <authorList>
            <person name="Yamagishi J."/>
            <person name="Kidaka T."/>
            <person name="Ochi A."/>
        </authorList>
    </citation>
    <scope>NUCLEOTIDE SEQUENCE [LARGE SCALE GENOMIC DNA]</scope>
    <source>
        <strain evidence="1">USDA-D6B2</strain>
    </source>
</reference>
<evidence type="ECO:0000313" key="2">
    <source>
        <dbReference type="Proteomes" id="UP001497744"/>
    </source>
</evidence>
<dbReference type="EMBL" id="BPLF01000001">
    <property type="protein sequence ID" value="GIX62176.1"/>
    <property type="molecule type" value="Genomic_DNA"/>
</dbReference>
<name>A0AAV4LPY1_BABCB</name>
<accession>A0AAV4LPY1</accession>
<dbReference type="GeneID" id="94193657"/>
<dbReference type="RefSeq" id="XP_067714245.1">
    <property type="nucleotide sequence ID" value="XM_067858144.1"/>
</dbReference>
<protein>
    <submittedName>
        <fullName evidence="1">Variant erythrocyte surface antigen-1 family protein</fullName>
    </submittedName>
</protein>
<dbReference type="Proteomes" id="UP001497744">
    <property type="component" value="Unassembled WGS sequence"/>
</dbReference>
<gene>
    <name evidence="1" type="ORF">BcabD6B2_16110</name>
</gene>
<dbReference type="AlphaFoldDB" id="A0AAV4LPY1"/>
<sequence length="397" mass="43777">MARTEMKKKLSIPPINLKEAIDWVLRVSGYDISCGYENGGKRAICDLAYAMFSNHDTMTNGMPVAVEKLFKSEEIFKSLLGDKISKYCEAIGLSLQDEAVTSAFTNGLPKAIPIWIKADIDYSDGPITEFVRGLAKFIGWDEKGRGTINCYGIANCYYESAYDKHSILNYDEGTNKTTAVTTFLDAVIVAFVSLTYLYWQCHSKKYANSIKCGEWSQQTFCDDMSNIGSFLKAAGFEDFKQLTTCSTVKTNAPLPASVIAGHLSYAFPEFSTVMANLKSDLNATYADFISALIKEVIHEAALLNIIQKKKSNYTELYKEQVAKLKSLSNGNERLTARHFPFTTLFVIASTYQETEKRSTSEVVLKTVGSLTAIGSIGVGAYITKGFGLIPALAAFFA</sequence>
<proteinExistence type="predicted"/>
<organism evidence="1 2">
    <name type="scientific">Babesia caballi</name>
    <dbReference type="NCBI Taxonomy" id="5871"/>
    <lineage>
        <taxon>Eukaryota</taxon>
        <taxon>Sar</taxon>
        <taxon>Alveolata</taxon>
        <taxon>Apicomplexa</taxon>
        <taxon>Aconoidasida</taxon>
        <taxon>Piroplasmida</taxon>
        <taxon>Babesiidae</taxon>
        <taxon>Babesia</taxon>
    </lineage>
</organism>
<keyword evidence="2" id="KW-1185">Reference proteome</keyword>